<dbReference type="InterPro" id="IPR047506">
    <property type="entry name" value="UBR7-like_UBR-box"/>
</dbReference>
<dbReference type="Pfam" id="PF02207">
    <property type="entry name" value="zf-UBR"/>
    <property type="match status" value="1"/>
</dbReference>
<evidence type="ECO:0000256" key="4">
    <source>
        <dbReference type="PROSITE-ProRule" id="PRU00508"/>
    </source>
</evidence>
<dbReference type="GO" id="GO:0005737">
    <property type="term" value="C:cytoplasm"/>
    <property type="evidence" value="ECO:0007669"/>
    <property type="project" value="TreeGrafter"/>
</dbReference>
<keyword evidence="3" id="KW-0862">Zinc</keyword>
<evidence type="ECO:0000259" key="5">
    <source>
        <dbReference type="PROSITE" id="PS51157"/>
    </source>
</evidence>
<dbReference type="EMBL" id="GHBP01001447">
    <property type="protein sequence ID" value="NDJ92746.1"/>
    <property type="molecule type" value="Transcribed_RNA"/>
</dbReference>
<feature type="domain" description="UBR-type" evidence="5">
    <location>
        <begin position="45"/>
        <end position="120"/>
    </location>
</feature>
<dbReference type="PANTHER" id="PTHR13513">
    <property type="entry name" value="E3 UBIQUITIN-PROTEIN LIGASE UBR7"/>
    <property type="match status" value="1"/>
</dbReference>
<evidence type="ECO:0000313" key="6">
    <source>
        <dbReference type="EMBL" id="NDJ92746.1"/>
    </source>
</evidence>
<dbReference type="SMART" id="SM00396">
    <property type="entry name" value="ZnF_UBR1"/>
    <property type="match status" value="1"/>
</dbReference>
<keyword evidence="1" id="KW-0479">Metal-binding</keyword>
<dbReference type="OrthoDB" id="10262564at2759"/>
<organism evidence="6">
    <name type="scientific">Henneguya salminicola</name>
    <name type="common">Myxosporean</name>
    <dbReference type="NCBI Taxonomy" id="69463"/>
    <lineage>
        <taxon>Eukaryota</taxon>
        <taxon>Metazoa</taxon>
        <taxon>Cnidaria</taxon>
        <taxon>Myxozoa</taxon>
        <taxon>Myxosporea</taxon>
        <taxon>Bivalvulida</taxon>
        <taxon>Platysporina</taxon>
        <taxon>Myxobolidae</taxon>
        <taxon>Henneguya</taxon>
    </lineage>
</organism>
<dbReference type="PANTHER" id="PTHR13513:SF9">
    <property type="entry name" value="E3 UBIQUITIN-PROTEIN LIGASE UBR7-RELATED"/>
    <property type="match status" value="1"/>
</dbReference>
<keyword evidence="2" id="KW-0863">Zinc-finger</keyword>
<protein>
    <submittedName>
        <fullName evidence="6">Putative E3 ubiquitin-protein ligase UBR7 (Trinotate prediction)</fullName>
    </submittedName>
</protein>
<sequence length="120" mass="13594">MNEPAHQMLPEKSDNNDLVNMVEIKEMQLEENAEIIEMVGADDLTCCSYPKGYVPRQVIYICIICQPNPDDMAGFCSACAIKCHKGHHVYPIGSKRYFRCDCGNQKFKKTPCLLYAVCII</sequence>
<dbReference type="GO" id="GO:0061630">
    <property type="term" value="F:ubiquitin protein ligase activity"/>
    <property type="evidence" value="ECO:0007669"/>
    <property type="project" value="InterPro"/>
</dbReference>
<proteinExistence type="predicted"/>
<evidence type="ECO:0000256" key="3">
    <source>
        <dbReference type="ARBA" id="ARBA00022833"/>
    </source>
</evidence>
<reference evidence="6" key="1">
    <citation type="submission" date="2018-11" db="EMBL/GenBank/DDBJ databases">
        <title>Henneguya salminicola genome and transcriptome.</title>
        <authorList>
            <person name="Yahalomi D."/>
            <person name="Atkinson S.D."/>
            <person name="Neuhof M."/>
            <person name="Chang E.S."/>
            <person name="Philippe H."/>
            <person name="Cartwright P."/>
            <person name="Bartholomew J.L."/>
            <person name="Huchon D."/>
        </authorList>
    </citation>
    <scope>NUCLEOTIDE SEQUENCE</scope>
    <source>
        <strain evidence="6">Hz1</strain>
        <tissue evidence="6">Whole</tissue>
    </source>
</reference>
<evidence type="ECO:0000256" key="1">
    <source>
        <dbReference type="ARBA" id="ARBA00022723"/>
    </source>
</evidence>
<dbReference type="PROSITE" id="PS51157">
    <property type="entry name" value="ZF_UBR"/>
    <property type="match status" value="1"/>
</dbReference>
<dbReference type="CDD" id="cd19677">
    <property type="entry name" value="UBR-box_UBR7"/>
    <property type="match status" value="1"/>
</dbReference>
<dbReference type="GO" id="GO:0008270">
    <property type="term" value="F:zinc ion binding"/>
    <property type="evidence" value="ECO:0007669"/>
    <property type="project" value="UniProtKB-KW"/>
</dbReference>
<name>A0A6G3MFM7_HENSL</name>
<dbReference type="InterPro" id="IPR040204">
    <property type="entry name" value="UBR7"/>
</dbReference>
<dbReference type="AlphaFoldDB" id="A0A6G3MFM7"/>
<accession>A0A6G3MFM7</accession>
<evidence type="ECO:0000256" key="2">
    <source>
        <dbReference type="ARBA" id="ARBA00022771"/>
    </source>
</evidence>
<feature type="zinc finger region" description="UBR-type" evidence="4">
    <location>
        <begin position="45"/>
        <end position="120"/>
    </location>
</feature>
<dbReference type="InterPro" id="IPR003126">
    <property type="entry name" value="Znf_UBR"/>
</dbReference>